<feature type="compositionally biased region" description="Acidic residues" evidence="1">
    <location>
        <begin position="95"/>
        <end position="116"/>
    </location>
</feature>
<accession>A0A7R9BQ37</accession>
<evidence type="ECO:0000313" key="4">
    <source>
        <dbReference type="Proteomes" id="UP000678499"/>
    </source>
</evidence>
<protein>
    <submittedName>
        <fullName evidence="3">Uncharacterized protein</fullName>
    </submittedName>
</protein>
<evidence type="ECO:0000256" key="1">
    <source>
        <dbReference type="SAM" id="MobiDB-lite"/>
    </source>
</evidence>
<name>A0A7R9BQ37_9CRUS</name>
<feature type="region of interest" description="Disordered" evidence="1">
    <location>
        <begin position="42"/>
        <end position="125"/>
    </location>
</feature>
<keyword evidence="4" id="KW-1185">Reference proteome</keyword>
<reference evidence="3" key="1">
    <citation type="submission" date="2020-11" db="EMBL/GenBank/DDBJ databases">
        <authorList>
            <person name="Tran Van P."/>
        </authorList>
    </citation>
    <scope>NUCLEOTIDE SEQUENCE</scope>
</reference>
<gene>
    <name evidence="3" type="ORF">NMOB1V02_LOCUS7127</name>
</gene>
<dbReference type="EMBL" id="CAJPEX010001645">
    <property type="protein sequence ID" value="CAG0919606.1"/>
    <property type="molecule type" value="Genomic_DNA"/>
</dbReference>
<evidence type="ECO:0000256" key="2">
    <source>
        <dbReference type="SAM" id="SignalP"/>
    </source>
</evidence>
<proteinExistence type="predicted"/>
<sequence>MARTVISAKCLTAFAVILAMVALSEAKPQFAGGGRIRGFFNNLSGFNDPELRDEGERSGDADEDTGDGPADDDPTGDAGDNQQEQGLQPINDGPEPNDDADYEDDGPDGEAEYADEAGERDNRQY</sequence>
<evidence type="ECO:0000313" key="3">
    <source>
        <dbReference type="EMBL" id="CAD7279454.1"/>
    </source>
</evidence>
<keyword evidence="2" id="KW-0732">Signal</keyword>
<feature type="compositionally biased region" description="Acidic residues" evidence="1">
    <location>
        <begin position="61"/>
        <end position="75"/>
    </location>
</feature>
<dbReference type="AlphaFoldDB" id="A0A7R9BQ37"/>
<feature type="compositionally biased region" description="Basic and acidic residues" evidence="1">
    <location>
        <begin position="49"/>
        <end position="60"/>
    </location>
</feature>
<dbReference type="EMBL" id="OA883682">
    <property type="protein sequence ID" value="CAD7279454.1"/>
    <property type="molecule type" value="Genomic_DNA"/>
</dbReference>
<feature type="signal peptide" evidence="2">
    <location>
        <begin position="1"/>
        <end position="26"/>
    </location>
</feature>
<dbReference type="Proteomes" id="UP000678499">
    <property type="component" value="Unassembled WGS sequence"/>
</dbReference>
<feature type="chain" id="PRO_5036402995" evidence="2">
    <location>
        <begin position="27"/>
        <end position="125"/>
    </location>
</feature>
<organism evidence="3">
    <name type="scientific">Notodromas monacha</name>
    <dbReference type="NCBI Taxonomy" id="399045"/>
    <lineage>
        <taxon>Eukaryota</taxon>
        <taxon>Metazoa</taxon>
        <taxon>Ecdysozoa</taxon>
        <taxon>Arthropoda</taxon>
        <taxon>Crustacea</taxon>
        <taxon>Oligostraca</taxon>
        <taxon>Ostracoda</taxon>
        <taxon>Podocopa</taxon>
        <taxon>Podocopida</taxon>
        <taxon>Cypridocopina</taxon>
        <taxon>Cypridoidea</taxon>
        <taxon>Cyprididae</taxon>
        <taxon>Notodromas</taxon>
    </lineage>
</organism>